<evidence type="ECO:0000313" key="2">
    <source>
        <dbReference type="Proteomes" id="UP001212841"/>
    </source>
</evidence>
<dbReference type="AlphaFoldDB" id="A0AAD5WWG9"/>
<dbReference type="EMBL" id="JADGJD010003011">
    <property type="protein sequence ID" value="KAJ3026401.1"/>
    <property type="molecule type" value="Genomic_DNA"/>
</dbReference>
<protein>
    <recommendedName>
        <fullName evidence="3">Dimethylargininase</fullName>
    </recommendedName>
</protein>
<accession>A0AAD5WWG9</accession>
<dbReference type="SUPFAM" id="SSF55909">
    <property type="entry name" value="Pentein"/>
    <property type="match status" value="1"/>
</dbReference>
<name>A0AAD5WWG9_9FUNG</name>
<proteinExistence type="predicted"/>
<comment type="caution">
    <text evidence="1">The sequence shown here is derived from an EMBL/GenBank/DDBJ whole genome shotgun (WGS) entry which is preliminary data.</text>
</comment>
<reference evidence="1" key="1">
    <citation type="submission" date="2020-05" db="EMBL/GenBank/DDBJ databases">
        <title>Phylogenomic resolution of chytrid fungi.</title>
        <authorList>
            <person name="Stajich J.E."/>
            <person name="Amses K."/>
            <person name="Simmons R."/>
            <person name="Seto K."/>
            <person name="Myers J."/>
            <person name="Bonds A."/>
            <person name="Quandt C.A."/>
            <person name="Barry K."/>
            <person name="Liu P."/>
            <person name="Grigoriev I."/>
            <person name="Longcore J.E."/>
            <person name="James T.Y."/>
        </authorList>
    </citation>
    <scope>NUCLEOTIDE SEQUENCE</scope>
    <source>
        <strain evidence="1">JEL0318</strain>
    </source>
</reference>
<evidence type="ECO:0008006" key="3">
    <source>
        <dbReference type="Google" id="ProtNLM"/>
    </source>
</evidence>
<dbReference type="Gene3D" id="3.75.10.10">
    <property type="entry name" value="L-arginine/glycine Amidinotransferase, Chain A"/>
    <property type="match status" value="1"/>
</dbReference>
<feature type="non-terminal residue" evidence="1">
    <location>
        <position position="1"/>
    </location>
</feature>
<keyword evidence="2" id="KW-1185">Reference proteome</keyword>
<gene>
    <name evidence="1" type="ORF">HK097_006464</name>
</gene>
<organism evidence="1 2">
    <name type="scientific">Rhizophlyctis rosea</name>
    <dbReference type="NCBI Taxonomy" id="64517"/>
    <lineage>
        <taxon>Eukaryota</taxon>
        <taxon>Fungi</taxon>
        <taxon>Fungi incertae sedis</taxon>
        <taxon>Chytridiomycota</taxon>
        <taxon>Chytridiomycota incertae sedis</taxon>
        <taxon>Chytridiomycetes</taxon>
        <taxon>Rhizophlyctidales</taxon>
        <taxon>Rhizophlyctidaceae</taxon>
        <taxon>Rhizophlyctis</taxon>
    </lineage>
</organism>
<dbReference type="Proteomes" id="UP001212841">
    <property type="component" value="Unassembled WGS sequence"/>
</dbReference>
<sequence length="80" mass="8715">KVYDAIASLPDVYQSDFTWVPDEVFANVLSPGGNTLIVQKGFPESMKILVERFPGLRVVELDMSEIIKGDGALTCGSILI</sequence>
<evidence type="ECO:0000313" key="1">
    <source>
        <dbReference type="EMBL" id="KAJ3026401.1"/>
    </source>
</evidence>